<proteinExistence type="predicted"/>
<dbReference type="KEGG" id="vcw:GJQ55_10155"/>
<accession>A0A9X7UZ34</accession>
<keyword evidence="1" id="KW-0812">Transmembrane</keyword>
<name>A0A9X7UZ34_9GAMM</name>
<keyword evidence="1" id="KW-0472">Membrane</keyword>
<dbReference type="Proteomes" id="UP000596074">
    <property type="component" value="Chromosome"/>
</dbReference>
<keyword evidence="3" id="KW-1185">Reference proteome</keyword>
<dbReference type="AlphaFoldDB" id="A0A9X7UZ34"/>
<feature type="transmembrane region" description="Helical" evidence="1">
    <location>
        <begin position="6"/>
        <end position="23"/>
    </location>
</feature>
<dbReference type="EMBL" id="CP046056">
    <property type="protein sequence ID" value="QQD24805.1"/>
    <property type="molecule type" value="Genomic_DNA"/>
</dbReference>
<evidence type="ECO:0000256" key="1">
    <source>
        <dbReference type="SAM" id="Phobius"/>
    </source>
</evidence>
<gene>
    <name evidence="2" type="ORF">GJQ55_10155</name>
</gene>
<reference evidence="2 3" key="1">
    <citation type="submission" date="2019-11" db="EMBL/GenBank/DDBJ databases">
        <title>Venatorbacter sp. nov. a predator of Campylobacter and other Gram-negative bacteria.</title>
        <authorList>
            <person name="Saeedi A."/>
            <person name="Cummings N.J."/>
            <person name="Connerton I.F."/>
            <person name="Connerton P.L."/>
        </authorList>
    </citation>
    <scope>NUCLEOTIDE SEQUENCE [LARGE SCALE GENOMIC DNA]</scope>
    <source>
        <strain evidence="2">XL5</strain>
    </source>
</reference>
<evidence type="ECO:0000313" key="2">
    <source>
        <dbReference type="EMBL" id="QQD24805.1"/>
    </source>
</evidence>
<keyword evidence="1" id="KW-1133">Transmembrane helix</keyword>
<dbReference type="RefSeq" id="WP_228344866.1">
    <property type="nucleotide sequence ID" value="NZ_CP046056.1"/>
</dbReference>
<sequence>MTSVLSVLVVAVIIGVLLWLALVDRGRRGGRLSAEATRLGLHYRPYASLSERLREAHFMLLDCGQFRHFRHLLEGSLTNGRYLNLFDYSLITAHGVSTQTLLLLPCQLPDCERFCIGRHAWLDEDGFSETLQHPLQPLRKDQRPPRLHQWQLLSSEPAQLWNILQPELCDWLLAHPHLHIEWSAGILLLCRPGHLLEPEQLEAALDHAQSLIRLLQRQAGLPAGHD</sequence>
<evidence type="ECO:0000313" key="3">
    <source>
        <dbReference type="Proteomes" id="UP000596074"/>
    </source>
</evidence>
<organism evidence="2 3">
    <name type="scientific">Venatoribacter cucullus</name>
    <dbReference type="NCBI Taxonomy" id="2661630"/>
    <lineage>
        <taxon>Bacteria</taxon>
        <taxon>Pseudomonadati</taxon>
        <taxon>Pseudomonadota</taxon>
        <taxon>Gammaproteobacteria</taxon>
        <taxon>Oceanospirillales</taxon>
        <taxon>Oceanospirillaceae</taxon>
        <taxon>Venatoribacter</taxon>
    </lineage>
</organism>
<protein>
    <submittedName>
        <fullName evidence="2">Uncharacterized protein</fullName>
    </submittedName>
</protein>